<comment type="subunit">
    <text evidence="7">The complex comprises the extracytoplasmic solute receptor protein and the two transmembrane proteins.</text>
</comment>
<comment type="similarity">
    <text evidence="7">Belongs to the TRAP transporter small permease family.</text>
</comment>
<evidence type="ECO:0000256" key="3">
    <source>
        <dbReference type="ARBA" id="ARBA00022475"/>
    </source>
</evidence>
<protein>
    <recommendedName>
        <fullName evidence="7">TRAP transporter small permease protein</fullName>
    </recommendedName>
</protein>
<dbReference type="AlphaFoldDB" id="V8G7H3"/>
<comment type="caution">
    <text evidence="7">Lacks conserved residue(s) required for the propagation of feature annotation.</text>
</comment>
<keyword evidence="3" id="KW-1003">Cell membrane</keyword>
<organism evidence="9 10">
    <name type="scientific">Pelistega indica</name>
    <dbReference type="NCBI Taxonomy" id="1414851"/>
    <lineage>
        <taxon>Bacteria</taxon>
        <taxon>Pseudomonadati</taxon>
        <taxon>Pseudomonadota</taxon>
        <taxon>Betaproteobacteria</taxon>
        <taxon>Burkholderiales</taxon>
        <taxon>Alcaligenaceae</taxon>
        <taxon>Pelistega</taxon>
    </lineage>
</organism>
<evidence type="ECO:0000256" key="5">
    <source>
        <dbReference type="ARBA" id="ARBA00022989"/>
    </source>
</evidence>
<evidence type="ECO:0000256" key="1">
    <source>
        <dbReference type="ARBA" id="ARBA00004651"/>
    </source>
</evidence>
<evidence type="ECO:0000256" key="2">
    <source>
        <dbReference type="ARBA" id="ARBA00022448"/>
    </source>
</evidence>
<comment type="function">
    <text evidence="7">Part of the tripartite ATP-independent periplasmic (TRAP) transport system.</text>
</comment>
<dbReference type="PROSITE" id="PS51257">
    <property type="entry name" value="PROKAR_LIPOPROTEIN"/>
    <property type="match status" value="1"/>
</dbReference>
<proteinExistence type="inferred from homology"/>
<dbReference type="Proteomes" id="UP000018766">
    <property type="component" value="Unassembled WGS sequence"/>
</dbReference>
<keyword evidence="5 7" id="KW-1133">Transmembrane helix</keyword>
<evidence type="ECO:0000256" key="4">
    <source>
        <dbReference type="ARBA" id="ARBA00022692"/>
    </source>
</evidence>
<comment type="subcellular location">
    <subcellularLocation>
        <location evidence="7">Cell inner membrane</location>
        <topology evidence="7">Multi-pass membrane protein</topology>
    </subcellularLocation>
    <subcellularLocation>
        <location evidence="1">Cell membrane</location>
        <topology evidence="1">Multi-pass membrane protein</topology>
    </subcellularLocation>
</comment>
<feature type="transmembrane region" description="Helical" evidence="7">
    <location>
        <begin position="51"/>
        <end position="71"/>
    </location>
</feature>
<evidence type="ECO:0000256" key="6">
    <source>
        <dbReference type="ARBA" id="ARBA00023136"/>
    </source>
</evidence>
<keyword evidence="6 7" id="KW-0472">Membrane</keyword>
<keyword evidence="2 7" id="KW-0813">Transport</keyword>
<sequence>MYRYLSQTVRIFVARIVFLLIALLTLIFAYGCYLQMTINWSNIAPISGLPLAIFYLAGLISSIAMMCIVIFKGLFSPSSLYETNFEEVMPS</sequence>
<dbReference type="GO" id="GO:0022857">
    <property type="term" value="F:transmembrane transporter activity"/>
    <property type="evidence" value="ECO:0007669"/>
    <property type="project" value="UniProtKB-UniRule"/>
</dbReference>
<keyword evidence="7" id="KW-0997">Cell inner membrane</keyword>
<dbReference type="InterPro" id="IPR055348">
    <property type="entry name" value="DctQ"/>
</dbReference>
<evidence type="ECO:0000259" key="8">
    <source>
        <dbReference type="Pfam" id="PF04290"/>
    </source>
</evidence>
<reference evidence="9 10" key="1">
    <citation type="submission" date="2013-11" db="EMBL/GenBank/DDBJ databases">
        <title>Genomic analysis of Pelistega sp. HM-7.</title>
        <authorList>
            <person name="Kumbhare S.V."/>
            <person name="Shetty S.A."/>
            <person name="Sharma O."/>
            <person name="Dhotre D.P."/>
        </authorList>
    </citation>
    <scope>NUCLEOTIDE SEQUENCE [LARGE SCALE GENOMIC DNA]</scope>
    <source>
        <strain evidence="9 10">HM-7</strain>
    </source>
</reference>
<evidence type="ECO:0000313" key="9">
    <source>
        <dbReference type="EMBL" id="ETD72464.1"/>
    </source>
</evidence>
<name>V8G7H3_9BURK</name>
<dbReference type="GO" id="GO:0005886">
    <property type="term" value="C:plasma membrane"/>
    <property type="evidence" value="ECO:0007669"/>
    <property type="project" value="UniProtKB-SubCell"/>
</dbReference>
<comment type="caution">
    <text evidence="9">The sequence shown here is derived from an EMBL/GenBank/DDBJ whole genome shotgun (WGS) entry which is preliminary data.</text>
</comment>
<keyword evidence="10" id="KW-1185">Reference proteome</keyword>
<accession>V8G7H3</accession>
<feature type="transmembrane region" description="Helical" evidence="7">
    <location>
        <begin position="12"/>
        <end position="31"/>
    </location>
</feature>
<gene>
    <name evidence="9" type="ORF">V757_04380</name>
</gene>
<feature type="domain" description="Tripartite ATP-independent periplasmic transporters DctQ component" evidence="8">
    <location>
        <begin position="2"/>
        <end position="72"/>
    </location>
</feature>
<dbReference type="Pfam" id="PF04290">
    <property type="entry name" value="DctQ"/>
    <property type="match status" value="1"/>
</dbReference>
<keyword evidence="4 7" id="KW-0812">Transmembrane</keyword>
<dbReference type="EMBL" id="AYSV01000066">
    <property type="protein sequence ID" value="ETD72464.1"/>
    <property type="molecule type" value="Genomic_DNA"/>
</dbReference>
<evidence type="ECO:0000313" key="10">
    <source>
        <dbReference type="Proteomes" id="UP000018766"/>
    </source>
</evidence>
<evidence type="ECO:0000256" key="7">
    <source>
        <dbReference type="RuleBase" id="RU369079"/>
    </source>
</evidence>